<dbReference type="AlphaFoldDB" id="A0A6J4JP73"/>
<protein>
    <submittedName>
        <fullName evidence="1">Uncharacterized protein</fullName>
    </submittedName>
</protein>
<feature type="non-terminal residue" evidence="1">
    <location>
        <position position="69"/>
    </location>
</feature>
<dbReference type="EMBL" id="CADCTG010000312">
    <property type="protein sequence ID" value="CAA9283881.1"/>
    <property type="molecule type" value="Genomic_DNA"/>
</dbReference>
<evidence type="ECO:0000313" key="1">
    <source>
        <dbReference type="EMBL" id="CAA9283881.1"/>
    </source>
</evidence>
<reference evidence="1" key="1">
    <citation type="submission" date="2020-02" db="EMBL/GenBank/DDBJ databases">
        <authorList>
            <person name="Meier V. D."/>
        </authorList>
    </citation>
    <scope>NUCLEOTIDE SEQUENCE</scope>
    <source>
        <strain evidence="1">AVDCRST_MAG08</strain>
    </source>
</reference>
<organism evidence="1">
    <name type="scientific">uncultured Acetobacteraceae bacterium</name>
    <dbReference type="NCBI Taxonomy" id="169975"/>
    <lineage>
        <taxon>Bacteria</taxon>
        <taxon>Pseudomonadati</taxon>
        <taxon>Pseudomonadota</taxon>
        <taxon>Alphaproteobacteria</taxon>
        <taxon>Acetobacterales</taxon>
        <taxon>Acetobacteraceae</taxon>
        <taxon>environmental samples</taxon>
    </lineage>
</organism>
<sequence length="69" mass="7215">MKRAGLAAAVRRLRGAPSPRRRAFPRLFLFSDPVRLPDPRGAALHLPRGAAVVARGIAPAPLAALAALA</sequence>
<accession>A0A6J4JP73</accession>
<name>A0A6J4JP73_9PROT</name>
<proteinExistence type="predicted"/>
<gene>
    <name evidence="1" type="ORF">AVDCRST_MAG08-4033</name>
</gene>